<evidence type="ECO:0000256" key="2">
    <source>
        <dbReference type="SAM" id="SignalP"/>
    </source>
</evidence>
<keyword evidence="4" id="KW-1185">Reference proteome</keyword>
<reference evidence="3 4" key="1">
    <citation type="submission" date="2014-03" db="EMBL/GenBank/DDBJ databases">
        <title>Draft genome of the hookworm Oesophagostomum dentatum.</title>
        <authorList>
            <person name="Mitreva M."/>
        </authorList>
    </citation>
    <scope>NUCLEOTIDE SEQUENCE [LARGE SCALE GENOMIC DNA]</scope>
    <source>
        <strain evidence="3 4">OD-Hann</strain>
    </source>
</reference>
<feature type="region of interest" description="Disordered" evidence="1">
    <location>
        <begin position="107"/>
        <end position="133"/>
    </location>
</feature>
<accession>A0A0B1T2J9</accession>
<feature type="chain" id="PRO_5002065458" evidence="2">
    <location>
        <begin position="18"/>
        <end position="133"/>
    </location>
</feature>
<organism evidence="3 4">
    <name type="scientific">Oesophagostomum dentatum</name>
    <name type="common">Nodular worm</name>
    <dbReference type="NCBI Taxonomy" id="61180"/>
    <lineage>
        <taxon>Eukaryota</taxon>
        <taxon>Metazoa</taxon>
        <taxon>Ecdysozoa</taxon>
        <taxon>Nematoda</taxon>
        <taxon>Chromadorea</taxon>
        <taxon>Rhabditida</taxon>
        <taxon>Rhabditina</taxon>
        <taxon>Rhabditomorpha</taxon>
        <taxon>Strongyloidea</taxon>
        <taxon>Strongylidae</taxon>
        <taxon>Oesophagostomum</taxon>
    </lineage>
</organism>
<name>A0A0B1T2J9_OESDE</name>
<dbReference type="EMBL" id="KN552043">
    <property type="protein sequence ID" value="KHJ91469.1"/>
    <property type="molecule type" value="Genomic_DNA"/>
</dbReference>
<feature type="non-terminal residue" evidence="3">
    <location>
        <position position="1"/>
    </location>
</feature>
<dbReference type="OrthoDB" id="5865992at2759"/>
<evidence type="ECO:0000256" key="1">
    <source>
        <dbReference type="SAM" id="MobiDB-lite"/>
    </source>
</evidence>
<proteinExistence type="predicted"/>
<keyword evidence="2" id="KW-0732">Signal</keyword>
<feature type="signal peptide" evidence="2">
    <location>
        <begin position="1"/>
        <end position="17"/>
    </location>
</feature>
<evidence type="ECO:0000313" key="3">
    <source>
        <dbReference type="EMBL" id="KHJ91469.1"/>
    </source>
</evidence>
<protein>
    <submittedName>
        <fullName evidence="3">Uncharacterized protein</fullName>
    </submittedName>
</protein>
<sequence>LTTVLCLLLTACLIVYCCILRSKRRRGSESSDRDRILRDSPDYSVKLRSNKTESESSYDGDGSIGTDDTDLNAYRDIPSHRVKIYRESMVSILVPGMDQPSEAIVKRVPSTERATSTPLLPPSPAPLVRVDDQ</sequence>
<gene>
    <name evidence="3" type="ORF">OESDEN_08667</name>
</gene>
<feature type="region of interest" description="Disordered" evidence="1">
    <location>
        <begin position="46"/>
        <end position="72"/>
    </location>
</feature>
<feature type="compositionally biased region" description="Low complexity" evidence="1">
    <location>
        <begin position="57"/>
        <end position="66"/>
    </location>
</feature>
<dbReference type="AlphaFoldDB" id="A0A0B1T2J9"/>
<dbReference type="Proteomes" id="UP000053660">
    <property type="component" value="Unassembled WGS sequence"/>
</dbReference>
<evidence type="ECO:0000313" key="4">
    <source>
        <dbReference type="Proteomes" id="UP000053660"/>
    </source>
</evidence>